<organism evidence="1 2">
    <name type="scientific">Petromyces alliaceus</name>
    <name type="common">Aspergillus alliaceus</name>
    <dbReference type="NCBI Taxonomy" id="209559"/>
    <lineage>
        <taxon>Eukaryota</taxon>
        <taxon>Fungi</taxon>
        <taxon>Dikarya</taxon>
        <taxon>Ascomycota</taxon>
        <taxon>Pezizomycotina</taxon>
        <taxon>Eurotiomycetes</taxon>
        <taxon>Eurotiomycetidae</taxon>
        <taxon>Eurotiales</taxon>
        <taxon>Aspergillaceae</taxon>
        <taxon>Aspergillus</taxon>
        <taxon>Aspergillus subgen. Circumdati</taxon>
    </lineage>
</organism>
<evidence type="ECO:0000313" key="1">
    <source>
        <dbReference type="EMBL" id="KAF5857560.1"/>
    </source>
</evidence>
<reference evidence="1 2" key="1">
    <citation type="submission" date="2019-04" db="EMBL/GenBank/DDBJ databases">
        <title>Aspergillus burnettii sp. nov., novel species from soil in southeast Queensland.</title>
        <authorList>
            <person name="Gilchrist C.L.M."/>
            <person name="Pitt J.I."/>
            <person name="Lange L."/>
            <person name="Lacey H.J."/>
            <person name="Vuong D."/>
            <person name="Midgley D.J."/>
            <person name="Greenfield P."/>
            <person name="Bradbury M."/>
            <person name="Lacey E."/>
            <person name="Busk P.K."/>
            <person name="Pilgaard B."/>
            <person name="Chooi Y.H."/>
            <person name="Piggott A.M."/>
        </authorList>
    </citation>
    <scope>NUCLEOTIDE SEQUENCE [LARGE SCALE GENOMIC DNA]</scope>
    <source>
        <strain evidence="1 2">FRR 5400</strain>
    </source>
</reference>
<protein>
    <submittedName>
        <fullName evidence="1">Uncharacterized protein</fullName>
    </submittedName>
</protein>
<proteinExistence type="predicted"/>
<dbReference type="AlphaFoldDB" id="A0A8H5ZYU4"/>
<dbReference type="EMBL" id="SPNV01000250">
    <property type="protein sequence ID" value="KAF5857560.1"/>
    <property type="molecule type" value="Genomic_DNA"/>
</dbReference>
<accession>A0A8H5ZYU4</accession>
<keyword evidence="2" id="KW-1185">Reference proteome</keyword>
<evidence type="ECO:0000313" key="2">
    <source>
        <dbReference type="Proteomes" id="UP000541154"/>
    </source>
</evidence>
<name>A0A8H5ZYU4_PETAA</name>
<sequence>MTSQPEIKATYYSMFDRDSVENEKWNSLSYNTDPAAADILQKLRSINCYMVQKSPVEVLTLREEEIQTLARQDYERHIAEKLVKACGNADLPHL</sequence>
<comment type="caution">
    <text evidence="1">The sequence shown here is derived from an EMBL/GenBank/DDBJ whole genome shotgun (WGS) entry which is preliminary data.</text>
</comment>
<gene>
    <name evidence="1" type="ORF">ETB97_005626</name>
</gene>
<dbReference type="Proteomes" id="UP000541154">
    <property type="component" value="Unassembled WGS sequence"/>
</dbReference>